<dbReference type="Proteomes" id="UP000321532">
    <property type="component" value="Unassembled WGS sequence"/>
</dbReference>
<reference evidence="6 7" key="1">
    <citation type="submission" date="2019-07" db="EMBL/GenBank/DDBJ databases">
        <title>Whole genome shotgun sequence of Adhaeribacter aerolatus NBRC 106133.</title>
        <authorList>
            <person name="Hosoyama A."/>
            <person name="Uohara A."/>
            <person name="Ohji S."/>
            <person name="Ichikawa N."/>
        </authorList>
    </citation>
    <scope>NUCLEOTIDE SEQUENCE [LARGE SCALE GENOMIC DNA]</scope>
    <source>
        <strain evidence="6 7">NBRC 106133</strain>
    </source>
</reference>
<evidence type="ECO:0000256" key="3">
    <source>
        <dbReference type="ARBA" id="ARBA00023004"/>
    </source>
</evidence>
<keyword evidence="3 4" id="KW-0408">Iron</keyword>
<gene>
    <name evidence="6" type="ORF">AAE02nite_12880</name>
</gene>
<dbReference type="GO" id="GO:0009055">
    <property type="term" value="F:electron transfer activity"/>
    <property type="evidence" value="ECO:0007669"/>
    <property type="project" value="InterPro"/>
</dbReference>
<name>A0A512AV82_9BACT</name>
<dbReference type="OrthoDB" id="9809720at2"/>
<dbReference type="PANTHER" id="PTHR35008:SF8">
    <property type="entry name" value="ALCOHOL DEHYDROGENASE CYTOCHROME C SUBUNIT"/>
    <property type="match status" value="1"/>
</dbReference>
<sequence length="303" mass="33536">MKKIIKKLGKWLGYLVLACLLLATVAYGYAYLNTEHRLNKVYPTQTPAITISKGSASVTRGAHLYVVHACRDCHGPDLSGRIVLDNPVMGRLVARNLTRGKGGLPADFKEQDWLRTLKHGVNREGKPLLIMPAHETTKISDQDLADIISFCQSSAPVNKQLPPQQMGPLLRMVAGLMDPKFFPAEKINHNLQPIRKIQPDATVAYGEYLATNCTACHQSDFQGGPPLAPGYPPVPNITANGRVGKWTETEFMRTLRTGLTPEGQQLDSTKMPWPRTREFSETELKAVRKFLLSLPKAKSLATN</sequence>
<dbReference type="EMBL" id="BJYS01000007">
    <property type="protein sequence ID" value="GEO03624.1"/>
    <property type="molecule type" value="Genomic_DNA"/>
</dbReference>
<feature type="domain" description="Cytochrome c" evidence="5">
    <location>
        <begin position="201"/>
        <end position="295"/>
    </location>
</feature>
<keyword evidence="7" id="KW-1185">Reference proteome</keyword>
<evidence type="ECO:0000256" key="2">
    <source>
        <dbReference type="ARBA" id="ARBA00022723"/>
    </source>
</evidence>
<dbReference type="AlphaFoldDB" id="A0A512AV82"/>
<protein>
    <recommendedName>
        <fullName evidence="5">Cytochrome c domain-containing protein</fullName>
    </recommendedName>
</protein>
<dbReference type="InterPro" id="IPR051459">
    <property type="entry name" value="Cytochrome_c-type_DH"/>
</dbReference>
<dbReference type="GO" id="GO:0046872">
    <property type="term" value="F:metal ion binding"/>
    <property type="evidence" value="ECO:0007669"/>
    <property type="project" value="UniProtKB-KW"/>
</dbReference>
<dbReference type="RefSeq" id="WP_146896173.1">
    <property type="nucleotide sequence ID" value="NZ_BJYS01000007.1"/>
</dbReference>
<dbReference type="SUPFAM" id="SSF46626">
    <property type="entry name" value="Cytochrome c"/>
    <property type="match status" value="2"/>
</dbReference>
<evidence type="ECO:0000256" key="1">
    <source>
        <dbReference type="ARBA" id="ARBA00022617"/>
    </source>
</evidence>
<accession>A0A512AV82</accession>
<proteinExistence type="predicted"/>
<dbReference type="GO" id="GO:0020037">
    <property type="term" value="F:heme binding"/>
    <property type="evidence" value="ECO:0007669"/>
    <property type="project" value="InterPro"/>
</dbReference>
<dbReference type="Pfam" id="PF00034">
    <property type="entry name" value="Cytochrom_C"/>
    <property type="match status" value="1"/>
</dbReference>
<dbReference type="PANTHER" id="PTHR35008">
    <property type="entry name" value="BLL4482 PROTEIN-RELATED"/>
    <property type="match status" value="1"/>
</dbReference>
<dbReference type="Gene3D" id="1.10.760.10">
    <property type="entry name" value="Cytochrome c-like domain"/>
    <property type="match status" value="2"/>
</dbReference>
<dbReference type="InterPro" id="IPR036909">
    <property type="entry name" value="Cyt_c-like_dom_sf"/>
</dbReference>
<evidence type="ECO:0000259" key="5">
    <source>
        <dbReference type="PROSITE" id="PS51007"/>
    </source>
</evidence>
<keyword evidence="2 4" id="KW-0479">Metal-binding</keyword>
<evidence type="ECO:0000313" key="7">
    <source>
        <dbReference type="Proteomes" id="UP000321532"/>
    </source>
</evidence>
<comment type="caution">
    <text evidence="6">The sequence shown here is derived from an EMBL/GenBank/DDBJ whole genome shotgun (WGS) entry which is preliminary data.</text>
</comment>
<keyword evidence="1 4" id="KW-0349">Heme</keyword>
<evidence type="ECO:0000256" key="4">
    <source>
        <dbReference type="PROSITE-ProRule" id="PRU00433"/>
    </source>
</evidence>
<feature type="domain" description="Cytochrome c" evidence="5">
    <location>
        <begin position="56"/>
        <end position="155"/>
    </location>
</feature>
<organism evidence="6 7">
    <name type="scientific">Adhaeribacter aerolatus</name>
    <dbReference type="NCBI Taxonomy" id="670289"/>
    <lineage>
        <taxon>Bacteria</taxon>
        <taxon>Pseudomonadati</taxon>
        <taxon>Bacteroidota</taxon>
        <taxon>Cytophagia</taxon>
        <taxon>Cytophagales</taxon>
        <taxon>Hymenobacteraceae</taxon>
        <taxon>Adhaeribacter</taxon>
    </lineage>
</organism>
<dbReference type="InterPro" id="IPR009056">
    <property type="entry name" value="Cyt_c-like_dom"/>
</dbReference>
<evidence type="ECO:0000313" key="6">
    <source>
        <dbReference type="EMBL" id="GEO03624.1"/>
    </source>
</evidence>
<dbReference type="Pfam" id="PF13442">
    <property type="entry name" value="Cytochrome_CBB3"/>
    <property type="match status" value="1"/>
</dbReference>
<dbReference type="PROSITE" id="PS51007">
    <property type="entry name" value="CYTC"/>
    <property type="match status" value="2"/>
</dbReference>